<name>A0A4V2PSG9_9BACT</name>
<evidence type="ECO:0008006" key="3">
    <source>
        <dbReference type="Google" id="ProtNLM"/>
    </source>
</evidence>
<reference evidence="1 2" key="1">
    <citation type="submission" date="2019-03" db="EMBL/GenBank/DDBJ databases">
        <title>Genomic Encyclopedia of Type Strains, Phase IV (KMG-IV): sequencing the most valuable type-strain genomes for metagenomic binning, comparative biology and taxonomic classification.</title>
        <authorList>
            <person name="Goeker M."/>
        </authorList>
    </citation>
    <scope>NUCLEOTIDE SEQUENCE [LARGE SCALE GENOMIC DNA]</scope>
    <source>
        <strain evidence="1 2">DSM 24984</strain>
    </source>
</reference>
<comment type="caution">
    <text evidence="1">The sequence shown here is derived from an EMBL/GenBank/DDBJ whole genome shotgun (WGS) entry which is preliminary data.</text>
</comment>
<dbReference type="AlphaFoldDB" id="A0A4V2PSG9"/>
<evidence type="ECO:0000313" key="2">
    <source>
        <dbReference type="Proteomes" id="UP000294614"/>
    </source>
</evidence>
<proteinExistence type="predicted"/>
<gene>
    <name evidence="1" type="ORF">C8D98_1040</name>
</gene>
<dbReference type="RefSeq" id="WP_132872622.1">
    <property type="nucleotide sequence ID" value="NZ_SMGG01000003.1"/>
</dbReference>
<sequence length="58" mass="6955">MERINCRKCVHFYITWEKTHPYGCRAMGFKTDVLPSVRVYQSSGVHCLRFVEKKFNKE</sequence>
<dbReference type="OrthoDB" id="9807346at2"/>
<keyword evidence="2" id="KW-1185">Reference proteome</keyword>
<evidence type="ECO:0000313" key="1">
    <source>
        <dbReference type="EMBL" id="TCK62511.1"/>
    </source>
</evidence>
<protein>
    <recommendedName>
        <fullName evidence="3">Uracil-DNA glycosylase</fullName>
    </recommendedName>
</protein>
<accession>A0A4V2PSG9</accession>
<dbReference type="EMBL" id="SMGG01000003">
    <property type="protein sequence ID" value="TCK62511.1"/>
    <property type="molecule type" value="Genomic_DNA"/>
</dbReference>
<dbReference type="Proteomes" id="UP000294614">
    <property type="component" value="Unassembled WGS sequence"/>
</dbReference>
<organism evidence="1 2">
    <name type="scientific">Seleniivibrio woodruffii</name>
    <dbReference type="NCBI Taxonomy" id="1078050"/>
    <lineage>
        <taxon>Bacteria</taxon>
        <taxon>Pseudomonadati</taxon>
        <taxon>Deferribacterota</taxon>
        <taxon>Deferribacteres</taxon>
        <taxon>Deferribacterales</taxon>
        <taxon>Geovibrionaceae</taxon>
        <taxon>Seleniivibrio</taxon>
    </lineage>
</organism>